<reference evidence="2" key="1">
    <citation type="submission" date="2023-07" db="EMBL/GenBank/DDBJ databases">
        <title>draft genome sequence of fig (Ficus carica).</title>
        <authorList>
            <person name="Takahashi T."/>
            <person name="Nishimura K."/>
        </authorList>
    </citation>
    <scope>NUCLEOTIDE SEQUENCE</scope>
</reference>
<gene>
    <name evidence="2" type="ORF">TIFTF001_023952</name>
</gene>
<dbReference type="Proteomes" id="UP001187192">
    <property type="component" value="Unassembled WGS sequence"/>
</dbReference>
<dbReference type="PANTHER" id="PTHR35119:SF1">
    <property type="entry name" value="PROTEIN POLYCHOME"/>
    <property type="match status" value="1"/>
</dbReference>
<dbReference type="AlphaFoldDB" id="A0AA88AKH8"/>
<accession>A0AA88AKH8</accession>
<evidence type="ECO:0008006" key="4">
    <source>
        <dbReference type="Google" id="ProtNLM"/>
    </source>
</evidence>
<comment type="caution">
    <text evidence="2">The sequence shown here is derived from an EMBL/GenBank/DDBJ whole genome shotgun (WGS) entry which is preliminary data.</text>
</comment>
<dbReference type="GO" id="GO:0005634">
    <property type="term" value="C:nucleus"/>
    <property type="evidence" value="ECO:0007669"/>
    <property type="project" value="InterPro"/>
</dbReference>
<name>A0AA88AKH8_FICCA</name>
<dbReference type="EMBL" id="BTGU01000053">
    <property type="protein sequence ID" value="GMN54827.1"/>
    <property type="molecule type" value="Genomic_DNA"/>
</dbReference>
<feature type="compositionally biased region" description="Low complexity" evidence="1">
    <location>
        <begin position="84"/>
        <end position="99"/>
    </location>
</feature>
<evidence type="ECO:0000313" key="3">
    <source>
        <dbReference type="Proteomes" id="UP001187192"/>
    </source>
</evidence>
<sequence length="265" mass="28739">MPESRDRLTRPVDIAALFARRRSGVLGVLVEDSATDLFRSPIRQQQQAAAAATAVVRTPTGFGGTTRGGGVGIARGGLGTPRTGISRGRSSFGSAAASRENTPALGSVRRGRERGRSGVLPYWYPRTPLRDITAIARAIERRRARLREDEGQDIASPAPQDQGILDPSASVSVAPLEHNILTTSPRSAFKRKPCPTSVGKIPKILLGIANQTTAESEFLTPQKKLLNSIDTVEKVVREELQKLKRTPSAKKAEREQRVKTLMSMR</sequence>
<proteinExistence type="predicted"/>
<dbReference type="InterPro" id="IPR034590">
    <property type="entry name" value="POLYCHOME/GIG1"/>
</dbReference>
<feature type="region of interest" description="Disordered" evidence="1">
    <location>
        <begin position="245"/>
        <end position="265"/>
    </location>
</feature>
<keyword evidence="3" id="KW-1185">Reference proteome</keyword>
<dbReference type="PANTHER" id="PTHR35119">
    <property type="entry name" value="PROTEIN POLYCHOME"/>
    <property type="match status" value="1"/>
</dbReference>
<feature type="compositionally biased region" description="Gly residues" evidence="1">
    <location>
        <begin position="61"/>
        <end position="79"/>
    </location>
</feature>
<feature type="region of interest" description="Disordered" evidence="1">
    <location>
        <begin position="61"/>
        <end position="112"/>
    </location>
</feature>
<organism evidence="2 3">
    <name type="scientific">Ficus carica</name>
    <name type="common">Common fig</name>
    <dbReference type="NCBI Taxonomy" id="3494"/>
    <lineage>
        <taxon>Eukaryota</taxon>
        <taxon>Viridiplantae</taxon>
        <taxon>Streptophyta</taxon>
        <taxon>Embryophyta</taxon>
        <taxon>Tracheophyta</taxon>
        <taxon>Spermatophyta</taxon>
        <taxon>Magnoliopsida</taxon>
        <taxon>eudicotyledons</taxon>
        <taxon>Gunneridae</taxon>
        <taxon>Pentapetalae</taxon>
        <taxon>rosids</taxon>
        <taxon>fabids</taxon>
        <taxon>Rosales</taxon>
        <taxon>Moraceae</taxon>
        <taxon>Ficeae</taxon>
        <taxon>Ficus</taxon>
    </lineage>
</organism>
<evidence type="ECO:0000256" key="1">
    <source>
        <dbReference type="SAM" id="MobiDB-lite"/>
    </source>
</evidence>
<protein>
    <recommendedName>
        <fullName evidence="4">Protein POLYCHOME</fullName>
    </recommendedName>
</protein>
<evidence type="ECO:0000313" key="2">
    <source>
        <dbReference type="EMBL" id="GMN54827.1"/>
    </source>
</evidence>
<dbReference type="GO" id="GO:0051783">
    <property type="term" value="P:regulation of nuclear division"/>
    <property type="evidence" value="ECO:0007669"/>
    <property type="project" value="InterPro"/>
</dbReference>